<organism evidence="1 2">
    <name type="scientific">Tagetes erecta</name>
    <name type="common">African marigold</name>
    <dbReference type="NCBI Taxonomy" id="13708"/>
    <lineage>
        <taxon>Eukaryota</taxon>
        <taxon>Viridiplantae</taxon>
        <taxon>Streptophyta</taxon>
        <taxon>Embryophyta</taxon>
        <taxon>Tracheophyta</taxon>
        <taxon>Spermatophyta</taxon>
        <taxon>Magnoliopsida</taxon>
        <taxon>eudicotyledons</taxon>
        <taxon>Gunneridae</taxon>
        <taxon>Pentapetalae</taxon>
        <taxon>asterids</taxon>
        <taxon>campanulids</taxon>
        <taxon>Asterales</taxon>
        <taxon>Asteraceae</taxon>
        <taxon>Asteroideae</taxon>
        <taxon>Heliantheae alliance</taxon>
        <taxon>Tageteae</taxon>
        <taxon>Tagetes</taxon>
    </lineage>
</organism>
<evidence type="ECO:0000313" key="1">
    <source>
        <dbReference type="EMBL" id="KAK1426602.1"/>
    </source>
</evidence>
<dbReference type="EMBL" id="JAUHHV010000004">
    <property type="protein sequence ID" value="KAK1426602.1"/>
    <property type="molecule type" value="Genomic_DNA"/>
</dbReference>
<dbReference type="AlphaFoldDB" id="A0AAD8NZD6"/>
<accession>A0AAD8NZD6</accession>
<reference evidence="1" key="1">
    <citation type="journal article" date="2023" name="bioRxiv">
        <title>Improved chromosome-level genome assembly for marigold (Tagetes erecta).</title>
        <authorList>
            <person name="Jiang F."/>
            <person name="Yuan L."/>
            <person name="Wang S."/>
            <person name="Wang H."/>
            <person name="Xu D."/>
            <person name="Wang A."/>
            <person name="Fan W."/>
        </authorList>
    </citation>
    <scope>NUCLEOTIDE SEQUENCE</scope>
    <source>
        <strain evidence="1">WSJ</strain>
        <tissue evidence="1">Leaf</tissue>
    </source>
</reference>
<name>A0AAD8NZD6_TARER</name>
<evidence type="ECO:0000313" key="2">
    <source>
        <dbReference type="Proteomes" id="UP001229421"/>
    </source>
</evidence>
<gene>
    <name evidence="1" type="ORF">QVD17_15278</name>
</gene>
<protein>
    <submittedName>
        <fullName evidence="1">Uncharacterized protein</fullName>
    </submittedName>
</protein>
<dbReference type="Proteomes" id="UP001229421">
    <property type="component" value="Unassembled WGS sequence"/>
</dbReference>
<comment type="caution">
    <text evidence="1">The sequence shown here is derived from an EMBL/GenBank/DDBJ whole genome shotgun (WGS) entry which is preliminary data.</text>
</comment>
<keyword evidence="2" id="KW-1185">Reference proteome</keyword>
<proteinExistence type="predicted"/>
<sequence>MLDLQLQHLKRSNGKKKTLKHTTFSLLRSVPPHVHPRPPHPPFSLLHFNSISLFISTHKIYLHRHLFNRSYSNTGD</sequence>